<protein>
    <submittedName>
        <fullName evidence="7">Esterase</fullName>
    </submittedName>
    <submittedName>
        <fullName evidence="6">Patatin-like phospholipase family protein</fullName>
    </submittedName>
</protein>
<dbReference type="RefSeq" id="WP_039429788.1">
    <property type="nucleotide sequence ID" value="NZ_CP061845.1"/>
</dbReference>
<dbReference type="InterPro" id="IPR016035">
    <property type="entry name" value="Acyl_Trfase/lysoPLipase"/>
</dbReference>
<dbReference type="EMBL" id="JMCG01000002">
    <property type="protein sequence ID" value="KGK08747.1"/>
    <property type="molecule type" value="Genomic_DNA"/>
</dbReference>
<feature type="active site" description="Nucleophile" evidence="4">
    <location>
        <position position="64"/>
    </location>
</feature>
<dbReference type="STRING" id="29495.EA26_16085"/>
<dbReference type="SUPFAM" id="SSF52151">
    <property type="entry name" value="FabD/lysophospholipase-like"/>
    <property type="match status" value="1"/>
</dbReference>
<evidence type="ECO:0000256" key="2">
    <source>
        <dbReference type="ARBA" id="ARBA00022963"/>
    </source>
</evidence>
<dbReference type="EMBL" id="ABNSCA010000002">
    <property type="protein sequence ID" value="ELN6931555.1"/>
    <property type="molecule type" value="Genomic_DNA"/>
</dbReference>
<dbReference type="Pfam" id="PF19890">
    <property type="entry name" value="DUF6363"/>
    <property type="match status" value="1"/>
</dbReference>
<evidence type="ECO:0000256" key="4">
    <source>
        <dbReference type="PROSITE-ProRule" id="PRU01161"/>
    </source>
</evidence>
<keyword evidence="2 4" id="KW-0442">Lipid degradation</keyword>
<comment type="caution">
    <text evidence="7">The sequence shown here is derived from an EMBL/GenBank/DDBJ whole genome shotgun (WGS) entry which is preliminary data.</text>
</comment>
<dbReference type="PANTHER" id="PTHR14226">
    <property type="entry name" value="NEUROPATHY TARGET ESTERASE/SWISS CHEESE D.MELANOGASTER"/>
    <property type="match status" value="1"/>
</dbReference>
<evidence type="ECO:0000313" key="8">
    <source>
        <dbReference type="Proteomes" id="UP000029994"/>
    </source>
</evidence>
<dbReference type="GO" id="GO:0016042">
    <property type="term" value="P:lipid catabolic process"/>
    <property type="evidence" value="ECO:0007669"/>
    <property type="project" value="UniProtKB-UniRule"/>
</dbReference>
<dbReference type="PROSITE" id="PS51635">
    <property type="entry name" value="PNPLA"/>
    <property type="match status" value="1"/>
</dbReference>
<dbReference type="Pfam" id="PF01734">
    <property type="entry name" value="Patatin"/>
    <property type="match status" value="1"/>
</dbReference>
<feature type="short sequence motif" description="GXGXXG" evidence="4">
    <location>
        <begin position="34"/>
        <end position="39"/>
    </location>
</feature>
<dbReference type="GO" id="GO:0016787">
    <property type="term" value="F:hydrolase activity"/>
    <property type="evidence" value="ECO:0007669"/>
    <property type="project" value="UniProtKB-UniRule"/>
</dbReference>
<dbReference type="eggNOG" id="COG4667">
    <property type="taxonomic scope" value="Bacteria"/>
</dbReference>
<dbReference type="Gene3D" id="3.40.1090.10">
    <property type="entry name" value="Cytosolic phospholipase A2 catalytic domain"/>
    <property type="match status" value="2"/>
</dbReference>
<evidence type="ECO:0000313" key="6">
    <source>
        <dbReference type="EMBL" id="ELN6931555.1"/>
    </source>
</evidence>
<sequence length="392" mass="44253">MAINSGIVTNGYINLDTERFAKYQHGKTALVAQGGGQRGIFTAGVLDAFILANFDPFDEFFGTSAGALNLCSYLCRQHGLGKAFITELTTSQEFFNLFSYIRNKQYLGLDWALDKICAYPYKLDLDLGETSLAYRQAFASVTDTSTLTDKYLPIFGPNWYQTMLATCAIPKLYSNPVTIGGREYVDGGVSASIPVQEAWRRNARAIIVIRTEPFVLPEKADVKQSAAVQREEIEWFRRSFGSVQGKWQSRLNRWKDDWSHFFQQQIAASQSEKGEPIRLLNGGRWLFGADNIYRLSHLIGDNFDSGLADMLMVHYQTYTLTRDFLAKPPDDTFVIQITPDGPLRSSSLLSDKKDLLADYELGVQAGNRFIAQYESLRQGRVRETLLRLDESQ</sequence>
<keyword evidence="1 4" id="KW-0378">Hydrolase</keyword>
<feature type="short sequence motif" description="DGA/G" evidence="4">
    <location>
        <begin position="186"/>
        <end position="188"/>
    </location>
</feature>
<dbReference type="Proteomes" id="UP000029994">
    <property type="component" value="Unassembled WGS sequence"/>
</dbReference>
<evidence type="ECO:0000256" key="3">
    <source>
        <dbReference type="ARBA" id="ARBA00023098"/>
    </source>
</evidence>
<reference evidence="6" key="2">
    <citation type="submission" date="2023-10" db="EMBL/GenBank/DDBJ databases">
        <authorList>
            <consortium name="PulseNet: The National Subtyping Network for Foodborne Disease Surveillance"/>
        </authorList>
    </citation>
    <scope>NUCLEOTIDE SEQUENCE</scope>
    <source>
        <strain evidence="6">PNUSAV004886</strain>
    </source>
</reference>
<evidence type="ECO:0000259" key="5">
    <source>
        <dbReference type="PROSITE" id="PS51635"/>
    </source>
</evidence>
<evidence type="ECO:0000313" key="7">
    <source>
        <dbReference type="EMBL" id="KGK08747.1"/>
    </source>
</evidence>
<proteinExistence type="predicted"/>
<accession>A0A099LN52</accession>
<dbReference type="AlphaFoldDB" id="A0A099LN52"/>
<dbReference type="Proteomes" id="UP001253463">
    <property type="component" value="Unassembled WGS sequence"/>
</dbReference>
<dbReference type="InterPro" id="IPR002641">
    <property type="entry name" value="PNPLA_dom"/>
</dbReference>
<feature type="short sequence motif" description="GXSXG" evidence="4">
    <location>
        <begin position="62"/>
        <end position="66"/>
    </location>
</feature>
<dbReference type="PANTHER" id="PTHR14226:SF25">
    <property type="entry name" value="PHOSPHOESTERASE"/>
    <property type="match status" value="1"/>
</dbReference>
<reference evidence="7 8" key="1">
    <citation type="submission" date="2014-04" db="EMBL/GenBank/DDBJ databases">
        <title>Genome sequencing of Vibrio navarrensis strains.</title>
        <authorList>
            <person name="Gladney L.M."/>
            <person name="Katz L.S."/>
            <person name="Marino-Ramirez L."/>
            <person name="Jordan I.K."/>
        </authorList>
    </citation>
    <scope>NUCLEOTIDE SEQUENCE [LARGE SCALE GENOMIC DNA]</scope>
    <source>
        <strain evidence="7 8">ATCC 51183</strain>
    </source>
</reference>
<dbReference type="GeneID" id="43684599"/>
<dbReference type="InterPro" id="IPR050301">
    <property type="entry name" value="NTE"/>
</dbReference>
<feature type="active site" description="Proton acceptor" evidence="4">
    <location>
        <position position="186"/>
    </location>
</feature>
<evidence type="ECO:0000256" key="1">
    <source>
        <dbReference type="ARBA" id="ARBA00022801"/>
    </source>
</evidence>
<organism evidence="7 8">
    <name type="scientific">Vibrio navarrensis</name>
    <dbReference type="NCBI Taxonomy" id="29495"/>
    <lineage>
        <taxon>Bacteria</taxon>
        <taxon>Pseudomonadati</taxon>
        <taxon>Pseudomonadota</taxon>
        <taxon>Gammaproteobacteria</taxon>
        <taxon>Vibrionales</taxon>
        <taxon>Vibrionaceae</taxon>
        <taxon>Vibrio</taxon>
    </lineage>
</organism>
<dbReference type="InterPro" id="IPR037483">
    <property type="entry name" value="YjjU-like"/>
</dbReference>
<gene>
    <name evidence="7" type="ORF">EA26_16085</name>
    <name evidence="6" type="ORF">RZY48_000932</name>
</gene>
<keyword evidence="3 4" id="KW-0443">Lipid metabolism</keyword>
<dbReference type="InterPro" id="IPR045943">
    <property type="entry name" value="DUF6363"/>
</dbReference>
<dbReference type="CDD" id="cd07208">
    <property type="entry name" value="Pat_hypo_Ecoli_yjju_like"/>
    <property type="match status" value="1"/>
</dbReference>
<keyword evidence="8" id="KW-1185">Reference proteome</keyword>
<feature type="domain" description="PNPLA" evidence="5">
    <location>
        <begin position="30"/>
        <end position="199"/>
    </location>
</feature>
<name>A0A099LN52_9VIBR</name>